<dbReference type="AlphaFoldDB" id="A0A6C0ICJ3"/>
<dbReference type="EMBL" id="MN740156">
    <property type="protein sequence ID" value="QHT90592.1"/>
    <property type="molecule type" value="Genomic_DNA"/>
</dbReference>
<accession>A0A6C0ICJ3</accession>
<protein>
    <submittedName>
        <fullName evidence="1">Uncharacterized protein</fullName>
    </submittedName>
</protein>
<name>A0A6C0ICJ3_9ZZZZ</name>
<reference evidence="1" key="1">
    <citation type="journal article" date="2020" name="Nature">
        <title>Giant virus diversity and host interactions through global metagenomics.</title>
        <authorList>
            <person name="Schulz F."/>
            <person name="Roux S."/>
            <person name="Paez-Espino D."/>
            <person name="Jungbluth S."/>
            <person name="Walsh D.A."/>
            <person name="Denef V.J."/>
            <person name="McMahon K.D."/>
            <person name="Konstantinidis K.T."/>
            <person name="Eloe-Fadrosh E.A."/>
            <person name="Kyrpides N.C."/>
            <person name="Woyke T."/>
        </authorList>
    </citation>
    <scope>NUCLEOTIDE SEQUENCE</scope>
    <source>
        <strain evidence="1">GVMAG-M-3300023184-71</strain>
    </source>
</reference>
<proteinExistence type="predicted"/>
<evidence type="ECO:0000313" key="1">
    <source>
        <dbReference type="EMBL" id="QHT90592.1"/>
    </source>
</evidence>
<sequence>MPRGVTCHYTQLSNTHRIPLYETDTAEDIQKRASGTVAYPPLLFFPSSSFSIRDFVENSAKFPLLDLGQLLVDIPMASIPQLPNLYKAVQDYKIPLSSFLEDWVFLQLLVHFKDNMAVLAPHLLLVKSVLTLEWFQQLEFPLVDPDTQKRLHRRQFLDRLSVEWYTTKRQTFLEKTKQIESHNVLSQNMGTLFQATSPLSLTGLEYMGKVVLLDIPTTTDSTGTIFNQLVLHDELCVAKYKNFYKMYTPRRLDVSGFEEKVPDFYSTSVYSADGKLLLLIQNTEKGLRLQCILSQNSFLSSLENLLNFLPIPTPTEYEEISAGLLAEFFVDNPSPLDAGVPWSAFQAPLLANLVMNEDAFSKFLSVNDTDKISRQNHSLYLYFFDPLPVPSPHTIYVSGWNRLASRFGDLTAILTPVQLEKGDFKIHVKITRSSHQEVLDKFMYILSRLIRLYNEQYLQQLEMFQALVPGYTPVLQEPMGNPPTLHTLSTLDPILFPSNVYSRSCQNPHPVVISNEAAAKLPEDRKLLFPPLESNGVPPRWFTCPTTPYEKDQKVYAYPGLKKLPRIDHPFHAAPCCYIKPHTDKSKKVVENILHPPEEKPEKVVYMPNLRPLETQKIINHVGQRGRLPEPIEHFMTVLQPFVPYYRVGVPTHWEQEPILAALEYYYALREKQSFFRSPRVLRALLLKEPLQITLQQNYDIGLQGVARILRENEYMDPTRFYKLLENFYRVNLFVLTRDKDQKIHILQPRFISSYYWNKVPSRPAVFVYQHYGGSADSTDEDIQAQCELIGYEKSGDLCFDMDADPKFFHLVQLAMATFQGNQLNTPLVLPFRQEMIKALDAQILDGMGKTRALLFTEARYMGVLITPMAPLLLESVSKNWLLPVRADVEAFLEHCKVPVLHRQEYAQQYVFLHVDLFTPMVFVVKYAPGGHLETLVSEPSFLQYILPEKESVISQMTWTQRFATILQDYLVILLAEYLDLHKDILTTKSIPEIVDSFLQEKTRYDSGYTLPMESSVSPLVRQNPQLLKDDQLVLPLSFQPKMPFFLRWWMTMKSDDIRFLGKFRELPSYFEYAEDFQRVPFHMIQNTLTNLTDFSSHSSYLSTPLAYLHYPFFKHDLQTDKVYYYFNASETPLESPYILLVAKEKDPLLKAGQQYLVEHQKLEIKGKKCLENYWFHTDKTKKWVRHGDNPPQMALFHSTESSQYYGLFPFSS</sequence>
<organism evidence="1">
    <name type="scientific">viral metagenome</name>
    <dbReference type="NCBI Taxonomy" id="1070528"/>
    <lineage>
        <taxon>unclassified sequences</taxon>
        <taxon>metagenomes</taxon>
        <taxon>organismal metagenomes</taxon>
    </lineage>
</organism>
<dbReference type="Pfam" id="PF19061">
    <property type="entry name" value="DUF5757"/>
    <property type="match status" value="1"/>
</dbReference>
<dbReference type="InterPro" id="IPR043920">
    <property type="entry name" value="DUF5757"/>
</dbReference>